<feature type="region of interest" description="Disordered" evidence="1">
    <location>
        <begin position="285"/>
        <end position="320"/>
    </location>
</feature>
<evidence type="ECO:0000313" key="2">
    <source>
        <dbReference type="EMBL" id="KAK3726684.1"/>
    </source>
</evidence>
<evidence type="ECO:0000313" key="3">
    <source>
        <dbReference type="Proteomes" id="UP001283361"/>
    </source>
</evidence>
<feature type="region of interest" description="Disordered" evidence="1">
    <location>
        <begin position="656"/>
        <end position="737"/>
    </location>
</feature>
<feature type="compositionally biased region" description="Basic and acidic residues" evidence="1">
    <location>
        <begin position="212"/>
        <end position="222"/>
    </location>
</feature>
<dbReference type="Proteomes" id="UP001283361">
    <property type="component" value="Unassembled WGS sequence"/>
</dbReference>
<sequence>MAGGRKHNKKRRKKNWRSVLEGCFNKNPFSTAPSGARESTPTDRENQQGSNNSPRTHPSSSHTEGAQARAEPPQQCDEAPPSIRSEDLPIRGILKKSQTTCSVGSGIYAEAAVDVPDALLHSLRPESEWSQVRPAYLLNNSRHQSDARVASGSNCAFSYQTPPFSSCKSSPDTPFSSQLNKGRPRPNSYHEGDFRCSSNSPAFENPYSTPDVAHKRYSDTPKNHRPFYLSRQTDPACESGRHNQPTYYNIRNKRSTKSAVDEGGLESPVYSRPAYMRYELDQAYAHPLQRAGTPDTKRRRSPQHLRSRLPDESKSVDADPVYVQLEQIQQRKLEKRAQQRQYHISSQQQQDVRVPKGEARSALLYPASSWHGAVIMAANSAPPTRRKLLPMLEYKSPSTAKKINPIENDVDPKALSPKKRPISSMWKKIDSEVEVYNCRSPNSSPDRINSNKITEHIHLSPIERFDRHQDPACSTKSTSDGRVSNYSRYITSALPRSRDPIRKPMGSRHSLSPSNPLARVLPLGVREWSSSNALLVDGRHQDQAQPMHDHQSAIHAAETAAARLLAVEAGSSATLGLDPKAQTVEVSSQIYATVTRSSKCQGRDGASYIYTSCVSWKKEERPTLSRTGIRNIPSTSYTYSYSDDEEDEFYSVNKNQTRGQQRNYTLPSPYSSPPPLPPRRWSGQFVRDDGGHYSGLSARENGGYCQPQGDYYGQQRQYHRQLDSQAGRRQAARPPLPSYEEIIEARIRYGRTRPVSWCGVGSCQKTDQKREAFMQLLAQRYPQYADRIQGTGTGSPGDRTASSSSASPSPQPESERVSLRSVELEYCVSCCWFWVGDVPDSIEYHYFS</sequence>
<protein>
    <submittedName>
        <fullName evidence="2">Uncharacterized protein</fullName>
    </submittedName>
</protein>
<proteinExistence type="predicted"/>
<gene>
    <name evidence="2" type="ORF">RRG08_016992</name>
</gene>
<accession>A0AAE0XZN1</accession>
<reference evidence="2" key="1">
    <citation type="journal article" date="2023" name="G3 (Bethesda)">
        <title>A reference genome for the long-term kleptoplast-retaining sea slug Elysia crispata morphotype clarki.</title>
        <authorList>
            <person name="Eastman K.E."/>
            <person name="Pendleton A.L."/>
            <person name="Shaikh M.A."/>
            <person name="Suttiyut T."/>
            <person name="Ogas R."/>
            <person name="Tomko P."/>
            <person name="Gavelis G."/>
            <person name="Widhalm J.R."/>
            <person name="Wisecaver J.H."/>
        </authorList>
    </citation>
    <scope>NUCLEOTIDE SEQUENCE</scope>
    <source>
        <strain evidence="2">ECLA1</strain>
    </source>
</reference>
<feature type="compositionally biased region" description="Basic residues" evidence="1">
    <location>
        <begin position="297"/>
        <end position="307"/>
    </location>
</feature>
<keyword evidence="3" id="KW-1185">Reference proteome</keyword>
<feature type="region of interest" description="Disordered" evidence="1">
    <location>
        <begin position="1"/>
        <end position="91"/>
    </location>
</feature>
<feature type="compositionally biased region" description="Polar residues" evidence="1">
    <location>
        <begin position="47"/>
        <end position="64"/>
    </location>
</feature>
<feature type="region of interest" description="Disordered" evidence="1">
    <location>
        <begin position="787"/>
        <end position="815"/>
    </location>
</feature>
<comment type="caution">
    <text evidence="2">The sequence shown here is derived from an EMBL/GenBank/DDBJ whole genome shotgun (WGS) entry which is preliminary data.</text>
</comment>
<feature type="compositionally biased region" description="Basic residues" evidence="1">
    <location>
        <begin position="1"/>
        <end position="16"/>
    </location>
</feature>
<feature type="compositionally biased region" description="Basic and acidic residues" evidence="1">
    <location>
        <begin position="308"/>
        <end position="317"/>
    </location>
</feature>
<organism evidence="2 3">
    <name type="scientific">Elysia crispata</name>
    <name type="common">lettuce slug</name>
    <dbReference type="NCBI Taxonomy" id="231223"/>
    <lineage>
        <taxon>Eukaryota</taxon>
        <taxon>Metazoa</taxon>
        <taxon>Spiralia</taxon>
        <taxon>Lophotrochozoa</taxon>
        <taxon>Mollusca</taxon>
        <taxon>Gastropoda</taxon>
        <taxon>Heterobranchia</taxon>
        <taxon>Euthyneura</taxon>
        <taxon>Panpulmonata</taxon>
        <taxon>Sacoglossa</taxon>
        <taxon>Placobranchoidea</taxon>
        <taxon>Plakobranchidae</taxon>
        <taxon>Elysia</taxon>
    </lineage>
</organism>
<feature type="compositionally biased region" description="Polar residues" evidence="1">
    <location>
        <begin position="656"/>
        <end position="665"/>
    </location>
</feature>
<feature type="region of interest" description="Disordered" evidence="1">
    <location>
        <begin position="163"/>
        <end position="267"/>
    </location>
</feature>
<feature type="compositionally biased region" description="Polar residues" evidence="1">
    <location>
        <begin position="27"/>
        <end position="39"/>
    </location>
</feature>
<dbReference type="EMBL" id="JAWDGP010007289">
    <property type="protein sequence ID" value="KAK3726684.1"/>
    <property type="molecule type" value="Genomic_DNA"/>
</dbReference>
<evidence type="ECO:0000256" key="1">
    <source>
        <dbReference type="SAM" id="MobiDB-lite"/>
    </source>
</evidence>
<feature type="compositionally biased region" description="Polar residues" evidence="1">
    <location>
        <begin position="163"/>
        <end position="180"/>
    </location>
</feature>
<feature type="compositionally biased region" description="Polar residues" evidence="1">
    <location>
        <begin position="196"/>
        <end position="208"/>
    </location>
</feature>
<dbReference type="AlphaFoldDB" id="A0AAE0XZN1"/>
<name>A0AAE0XZN1_9GAST</name>